<dbReference type="AlphaFoldDB" id="A0A167CYM8"/>
<gene>
    <name evidence="2" type="ORF">AWJ20_512</name>
</gene>
<dbReference type="RefSeq" id="XP_018734740.1">
    <property type="nucleotide sequence ID" value="XM_018882241.1"/>
</dbReference>
<dbReference type="GeneID" id="30037327"/>
<evidence type="ECO:0000256" key="1">
    <source>
        <dbReference type="SAM" id="MobiDB-lite"/>
    </source>
</evidence>
<proteinExistence type="predicted"/>
<feature type="region of interest" description="Disordered" evidence="1">
    <location>
        <begin position="81"/>
        <end position="103"/>
    </location>
</feature>
<dbReference type="KEGG" id="slb:AWJ20_512"/>
<dbReference type="EMBL" id="CP014501">
    <property type="protein sequence ID" value="ANB12263.1"/>
    <property type="molecule type" value="Genomic_DNA"/>
</dbReference>
<reference evidence="2 3" key="1">
    <citation type="submission" date="2016-02" db="EMBL/GenBank/DDBJ databases">
        <title>Complete genome sequence and transcriptome regulation of the pentose utilising yeast Sugiyamaella lignohabitans.</title>
        <authorList>
            <person name="Bellasio M."/>
            <person name="Peymann A."/>
            <person name="Valli M."/>
            <person name="Sipitzky M."/>
            <person name="Graf A."/>
            <person name="Sauer M."/>
            <person name="Marx H."/>
            <person name="Mattanovich D."/>
        </authorList>
    </citation>
    <scope>NUCLEOTIDE SEQUENCE [LARGE SCALE GENOMIC DNA]</scope>
    <source>
        <strain evidence="2 3">CBS 10342</strain>
    </source>
</reference>
<dbReference type="OrthoDB" id="5422320at2759"/>
<protein>
    <submittedName>
        <fullName evidence="2">Uncharacterized protein</fullName>
    </submittedName>
</protein>
<accession>A0A167CYM8</accession>
<evidence type="ECO:0000313" key="3">
    <source>
        <dbReference type="Proteomes" id="UP000189580"/>
    </source>
</evidence>
<dbReference type="Proteomes" id="UP000189580">
    <property type="component" value="Chromosome a"/>
</dbReference>
<dbReference type="PANTHER" id="PTHR40642:SF1">
    <property type="entry name" value="YALI0F31295P"/>
    <property type="match status" value="1"/>
</dbReference>
<organism evidence="2 3">
    <name type="scientific">Sugiyamaella lignohabitans</name>
    <dbReference type="NCBI Taxonomy" id="796027"/>
    <lineage>
        <taxon>Eukaryota</taxon>
        <taxon>Fungi</taxon>
        <taxon>Dikarya</taxon>
        <taxon>Ascomycota</taxon>
        <taxon>Saccharomycotina</taxon>
        <taxon>Dipodascomycetes</taxon>
        <taxon>Dipodascales</taxon>
        <taxon>Trichomonascaceae</taxon>
        <taxon>Sugiyamaella</taxon>
    </lineage>
</organism>
<sequence length="165" mass="18878">MSISEDDLIRFHQAHFGFLPDRELVSWDANGDDSVNRAGEAEQPDVYYEDGTVRTITDEEIKFFRDSELRQRELARQLKTGIKSGAASNSGKDSESEFASTFRPASVEETKPYTPISNDSSSYRAVFGLYESYIQRLDDECDANFINVCRKRKVQHYYPVLPLSQ</sequence>
<name>A0A167CYM8_9ASCO</name>
<keyword evidence="3" id="KW-1185">Reference proteome</keyword>
<dbReference type="PANTHER" id="PTHR40642">
    <property type="entry name" value="YALI0F31295P"/>
    <property type="match status" value="1"/>
</dbReference>
<dbReference type="Pfam" id="PF12720">
    <property type="entry name" value="DUF3807"/>
    <property type="match status" value="1"/>
</dbReference>
<dbReference type="InterPro" id="IPR024526">
    <property type="entry name" value="DUF3807"/>
</dbReference>
<evidence type="ECO:0000313" key="2">
    <source>
        <dbReference type="EMBL" id="ANB12263.1"/>
    </source>
</evidence>